<keyword evidence="2" id="KW-0813">Transport</keyword>
<keyword evidence="8" id="KW-1185">Reference proteome</keyword>
<dbReference type="PANTHER" id="PTHR42711">
    <property type="entry name" value="ABC TRANSPORTER ATP-BINDING PROTEIN"/>
    <property type="match status" value="1"/>
</dbReference>
<dbReference type="CDD" id="cd03230">
    <property type="entry name" value="ABC_DR_subfamily_A"/>
    <property type="match status" value="1"/>
</dbReference>
<evidence type="ECO:0000313" key="8">
    <source>
        <dbReference type="Proteomes" id="UP001172738"/>
    </source>
</evidence>
<name>A0ABT8G1G3_9MICO</name>
<dbReference type="InterPro" id="IPR027417">
    <property type="entry name" value="P-loop_NTPase"/>
</dbReference>
<organism evidence="7 8">
    <name type="scientific">Demequina zhanjiangensis</name>
    <dbReference type="NCBI Taxonomy" id="3051659"/>
    <lineage>
        <taxon>Bacteria</taxon>
        <taxon>Bacillati</taxon>
        <taxon>Actinomycetota</taxon>
        <taxon>Actinomycetes</taxon>
        <taxon>Micrococcales</taxon>
        <taxon>Demequinaceae</taxon>
        <taxon>Demequina</taxon>
    </lineage>
</organism>
<keyword evidence="3" id="KW-0547">Nucleotide-binding</keyword>
<feature type="domain" description="ABC transporter" evidence="6">
    <location>
        <begin position="5"/>
        <end position="235"/>
    </location>
</feature>
<keyword evidence="5" id="KW-0046">Antibiotic resistance</keyword>
<evidence type="ECO:0000313" key="7">
    <source>
        <dbReference type="EMBL" id="MDN4472923.1"/>
    </source>
</evidence>
<comment type="subcellular location">
    <subcellularLocation>
        <location evidence="1">Cell membrane</location>
        <topology evidence="1">Peripheral membrane protein</topology>
    </subcellularLocation>
</comment>
<comment type="caution">
    <text evidence="7">The sequence shown here is derived from an EMBL/GenBank/DDBJ whole genome shotgun (WGS) entry which is preliminary data.</text>
</comment>
<proteinExistence type="predicted"/>
<keyword evidence="4 7" id="KW-0067">ATP-binding</keyword>
<reference evidence="7" key="1">
    <citation type="submission" date="2023-06" db="EMBL/GenBank/DDBJ databases">
        <title>SYSU T00b26.</title>
        <authorList>
            <person name="Gao L."/>
            <person name="Fang B.-Z."/>
            <person name="Li W.-J."/>
        </authorList>
    </citation>
    <scope>NUCLEOTIDE SEQUENCE</scope>
    <source>
        <strain evidence="7">SYSU T00b26</strain>
    </source>
</reference>
<dbReference type="RefSeq" id="WP_301127948.1">
    <property type="nucleotide sequence ID" value="NZ_JAUHPV010000004.1"/>
</dbReference>
<evidence type="ECO:0000256" key="3">
    <source>
        <dbReference type="ARBA" id="ARBA00022741"/>
    </source>
</evidence>
<evidence type="ECO:0000259" key="6">
    <source>
        <dbReference type="PROSITE" id="PS50893"/>
    </source>
</evidence>
<evidence type="ECO:0000256" key="5">
    <source>
        <dbReference type="ARBA" id="ARBA00023251"/>
    </source>
</evidence>
<dbReference type="Pfam" id="PF00005">
    <property type="entry name" value="ABC_tran"/>
    <property type="match status" value="1"/>
</dbReference>
<gene>
    <name evidence="7" type="ORF">QQX04_07945</name>
</gene>
<evidence type="ECO:0000256" key="1">
    <source>
        <dbReference type="ARBA" id="ARBA00004202"/>
    </source>
</evidence>
<dbReference type="InterPro" id="IPR003593">
    <property type="entry name" value="AAA+_ATPase"/>
</dbReference>
<evidence type="ECO:0000256" key="2">
    <source>
        <dbReference type="ARBA" id="ARBA00022448"/>
    </source>
</evidence>
<protein>
    <submittedName>
        <fullName evidence="7">ABC transporter ATP-binding protein</fullName>
    </submittedName>
</protein>
<dbReference type="GO" id="GO:0005524">
    <property type="term" value="F:ATP binding"/>
    <property type="evidence" value="ECO:0007669"/>
    <property type="project" value="UniProtKB-KW"/>
</dbReference>
<accession>A0ABT8G1G3</accession>
<dbReference type="Proteomes" id="UP001172738">
    <property type="component" value="Unassembled WGS sequence"/>
</dbReference>
<dbReference type="PANTHER" id="PTHR42711:SF19">
    <property type="entry name" value="DOXORUBICIN RESISTANCE ATP-BINDING PROTEIN DRRA"/>
    <property type="match status" value="1"/>
</dbReference>
<evidence type="ECO:0000256" key="4">
    <source>
        <dbReference type="ARBA" id="ARBA00022840"/>
    </source>
</evidence>
<dbReference type="InterPro" id="IPR003439">
    <property type="entry name" value="ABC_transporter-like_ATP-bd"/>
</dbReference>
<sequence length="251" mass="26705">MNPALQLFGLRKAFGATVAVDGVDLTIPQGSFYGMVGPNGAGKTTTLSMATGLLTPDAGTVHVHGIDLWRDPDAAKPLLGVLPDGLHTFDRLTGAELISYSGLLRGLPADEVRRRRDDLLAALDLESAGRVLVTDYSAGMTKKVALACALVHAPRVLVLDEPFEAVDPVSAGAIRRILAAFVEDGGTVIMSSHVMALVERLCDRVAIVGSGRILAEGTLEEVRAGRDLEDRFVELVGDVADQRDLAWLRRS</sequence>
<dbReference type="Gene3D" id="3.40.50.300">
    <property type="entry name" value="P-loop containing nucleotide triphosphate hydrolases"/>
    <property type="match status" value="1"/>
</dbReference>
<dbReference type="SUPFAM" id="SSF52540">
    <property type="entry name" value="P-loop containing nucleoside triphosphate hydrolases"/>
    <property type="match status" value="1"/>
</dbReference>
<dbReference type="PROSITE" id="PS50893">
    <property type="entry name" value="ABC_TRANSPORTER_2"/>
    <property type="match status" value="1"/>
</dbReference>
<dbReference type="SMART" id="SM00382">
    <property type="entry name" value="AAA"/>
    <property type="match status" value="1"/>
</dbReference>
<dbReference type="EMBL" id="JAUHPV010000004">
    <property type="protein sequence ID" value="MDN4472923.1"/>
    <property type="molecule type" value="Genomic_DNA"/>
</dbReference>
<dbReference type="InterPro" id="IPR050763">
    <property type="entry name" value="ABC_transporter_ATP-binding"/>
</dbReference>